<dbReference type="AlphaFoldDB" id="A0A8H6L3J1"/>
<evidence type="ECO:0000313" key="2">
    <source>
        <dbReference type="EMBL" id="KAF6234256.1"/>
    </source>
</evidence>
<reference evidence="2 3" key="1">
    <citation type="journal article" date="2020" name="Genomics">
        <title>Complete, high-quality genomes from long-read metagenomic sequencing of two wolf lichen thalli reveals enigmatic genome architecture.</title>
        <authorList>
            <person name="McKenzie S.K."/>
            <person name="Walston R.F."/>
            <person name="Allen J.L."/>
        </authorList>
    </citation>
    <scope>NUCLEOTIDE SEQUENCE [LARGE SCALE GENOMIC DNA]</scope>
    <source>
        <strain evidence="2">WasteWater2</strain>
    </source>
</reference>
<keyword evidence="1" id="KW-0812">Transmembrane</keyword>
<organism evidence="2 3">
    <name type="scientific">Letharia columbiana</name>
    <dbReference type="NCBI Taxonomy" id="112416"/>
    <lineage>
        <taxon>Eukaryota</taxon>
        <taxon>Fungi</taxon>
        <taxon>Dikarya</taxon>
        <taxon>Ascomycota</taxon>
        <taxon>Pezizomycotina</taxon>
        <taxon>Lecanoromycetes</taxon>
        <taxon>OSLEUM clade</taxon>
        <taxon>Lecanoromycetidae</taxon>
        <taxon>Lecanorales</taxon>
        <taxon>Lecanorineae</taxon>
        <taxon>Parmeliaceae</taxon>
        <taxon>Letharia</taxon>
    </lineage>
</organism>
<accession>A0A8H6L3J1</accession>
<gene>
    <name evidence="2" type="ORF">HO173_007678</name>
</gene>
<protein>
    <submittedName>
        <fullName evidence="2">Uncharacterized protein</fullName>
    </submittedName>
</protein>
<sequence length="74" mass="8425">MKRPLVETSDLDTINASPFWGQFFRIGCHPPPDDCPQVALDNIYILISVSMLSTWLWSLLRYSLIFAHEHCGGC</sequence>
<comment type="caution">
    <text evidence="2">The sequence shown here is derived from an EMBL/GenBank/DDBJ whole genome shotgun (WGS) entry which is preliminary data.</text>
</comment>
<evidence type="ECO:0000256" key="1">
    <source>
        <dbReference type="SAM" id="Phobius"/>
    </source>
</evidence>
<dbReference type="Proteomes" id="UP000578531">
    <property type="component" value="Unassembled WGS sequence"/>
</dbReference>
<dbReference type="GeneID" id="59289334"/>
<name>A0A8H6L3J1_9LECA</name>
<keyword evidence="3" id="KW-1185">Reference proteome</keyword>
<keyword evidence="1" id="KW-0472">Membrane</keyword>
<proteinExistence type="predicted"/>
<keyword evidence="1" id="KW-1133">Transmembrane helix</keyword>
<evidence type="ECO:0000313" key="3">
    <source>
        <dbReference type="Proteomes" id="UP000578531"/>
    </source>
</evidence>
<dbReference type="EMBL" id="JACCJC010000032">
    <property type="protein sequence ID" value="KAF6234256.1"/>
    <property type="molecule type" value="Genomic_DNA"/>
</dbReference>
<feature type="transmembrane region" description="Helical" evidence="1">
    <location>
        <begin position="43"/>
        <end position="60"/>
    </location>
</feature>
<dbReference type="RefSeq" id="XP_037163657.1">
    <property type="nucleotide sequence ID" value="XM_037309578.1"/>
</dbReference>